<protein>
    <submittedName>
        <fullName evidence="1">Hsp20/alpha crystallin family protein</fullName>
    </submittedName>
    <submittedName>
        <fullName evidence="2">Spore coat protein M</fullName>
    </submittedName>
</protein>
<accession>A0A8B5Y7R8</accession>
<evidence type="ECO:0000313" key="3">
    <source>
        <dbReference type="Proteomes" id="UP000435910"/>
    </source>
</evidence>
<evidence type="ECO:0000313" key="4">
    <source>
        <dbReference type="Proteomes" id="UP000595038"/>
    </source>
</evidence>
<dbReference type="CDD" id="cd06464">
    <property type="entry name" value="ACD_sHsps-like"/>
    <property type="match status" value="1"/>
</dbReference>
<dbReference type="InterPro" id="IPR008978">
    <property type="entry name" value="HSP20-like_chaperone"/>
</dbReference>
<dbReference type="AlphaFoldDB" id="A0A8B5Y7R8"/>
<dbReference type="RefSeq" id="WP_017474790.1">
    <property type="nucleotide sequence ID" value="NZ_CAMFKN010000002.1"/>
</dbReference>
<dbReference type="Proteomes" id="UP000435910">
    <property type="component" value="Unassembled WGS sequence"/>
</dbReference>
<keyword evidence="2" id="KW-0946">Virion</keyword>
<dbReference type="Proteomes" id="UP000595038">
    <property type="component" value="Chromosome"/>
</dbReference>
<reference evidence="2 3" key="1">
    <citation type="submission" date="2019-06" db="EMBL/GenBank/DDBJ databases">
        <title>Genome sequence analysis of &gt;100 Bacillus licheniformis strains suggests intrinsic resistance to this species.</title>
        <authorList>
            <person name="Wels M."/>
            <person name="Siezen R.J."/>
            <person name="Johansen E."/>
            <person name="Stuer-Lauridsen B."/>
            <person name="Bjerre K."/>
            <person name="Nielsen B.K.K."/>
        </authorList>
    </citation>
    <scope>NUCLEOTIDE SEQUENCE [LARGE SCALE GENOMIC DNA]</scope>
    <source>
        <strain evidence="2 3">BAC-16736</strain>
    </source>
</reference>
<proteinExistence type="predicted"/>
<sequence>MTNTKRFDSADFDKEWMKQFVDDPFLLYDETLPIDLYETSTEYIIEADLSHLNVRHLDLTFSGYDFKLAVKTDEQLYEKSLMLPFFLNDKQIEAECENNILAVKINKESSKDDISLSINIPFISKLHNKQNPDSA</sequence>
<dbReference type="EMBL" id="NILC01000029">
    <property type="protein sequence ID" value="TWL22312.1"/>
    <property type="molecule type" value="Genomic_DNA"/>
</dbReference>
<organism evidence="2 3">
    <name type="scientific">Bacillus licheniformis</name>
    <dbReference type="NCBI Taxonomy" id="1402"/>
    <lineage>
        <taxon>Bacteria</taxon>
        <taxon>Bacillati</taxon>
        <taxon>Bacillota</taxon>
        <taxon>Bacilli</taxon>
        <taxon>Bacillales</taxon>
        <taxon>Bacillaceae</taxon>
        <taxon>Bacillus</taxon>
    </lineage>
</organism>
<gene>
    <name evidence="2" type="ORF">CHCC16736_3781</name>
    <name evidence="1" type="ORF">I6G80_16460</name>
</gene>
<name>A0A8B5Y7R8_BACLI</name>
<reference evidence="1 4" key="2">
    <citation type="submission" date="2020-12" db="EMBL/GenBank/DDBJ databases">
        <title>FDA dAtabase for Regulatory Grade micrObial Sequences (FDA-ARGOS): Supporting development and validation of Infectious Disease Dx tests.</title>
        <authorList>
            <person name="Nelson B."/>
            <person name="Plummer A."/>
            <person name="Tallon L."/>
            <person name="Sadzewicz L."/>
            <person name="Zhao X."/>
            <person name="Boylan J."/>
            <person name="Ott S."/>
            <person name="Bowen H."/>
            <person name="Vavikolanu K."/>
            <person name="Mehta A."/>
            <person name="Aluvathingal J."/>
            <person name="Nadendla S."/>
            <person name="Myers T."/>
            <person name="Yan Y."/>
            <person name="Sichtig H."/>
        </authorList>
    </citation>
    <scope>NUCLEOTIDE SEQUENCE [LARGE SCALE GENOMIC DNA]</scope>
    <source>
        <strain evidence="1 4">FDAARGOS_923</strain>
    </source>
</reference>
<keyword evidence="2" id="KW-0167">Capsid protein</keyword>
<dbReference type="EMBL" id="CP065647">
    <property type="protein sequence ID" value="QPR71417.1"/>
    <property type="molecule type" value="Genomic_DNA"/>
</dbReference>
<dbReference type="SUPFAM" id="SSF49764">
    <property type="entry name" value="HSP20-like chaperones"/>
    <property type="match status" value="1"/>
</dbReference>
<evidence type="ECO:0000313" key="2">
    <source>
        <dbReference type="EMBL" id="TWL22312.1"/>
    </source>
</evidence>
<dbReference type="Gene3D" id="2.60.40.790">
    <property type="match status" value="1"/>
</dbReference>
<evidence type="ECO:0000313" key="1">
    <source>
        <dbReference type="EMBL" id="QPR71417.1"/>
    </source>
</evidence>